<name>A0ABU6VQR7_9FABA</name>
<evidence type="ECO:0000313" key="2">
    <source>
        <dbReference type="Proteomes" id="UP001341840"/>
    </source>
</evidence>
<dbReference type="Proteomes" id="UP001341840">
    <property type="component" value="Unassembled WGS sequence"/>
</dbReference>
<organism evidence="1 2">
    <name type="scientific">Stylosanthes scabra</name>
    <dbReference type="NCBI Taxonomy" id="79078"/>
    <lineage>
        <taxon>Eukaryota</taxon>
        <taxon>Viridiplantae</taxon>
        <taxon>Streptophyta</taxon>
        <taxon>Embryophyta</taxon>
        <taxon>Tracheophyta</taxon>
        <taxon>Spermatophyta</taxon>
        <taxon>Magnoliopsida</taxon>
        <taxon>eudicotyledons</taxon>
        <taxon>Gunneridae</taxon>
        <taxon>Pentapetalae</taxon>
        <taxon>rosids</taxon>
        <taxon>fabids</taxon>
        <taxon>Fabales</taxon>
        <taxon>Fabaceae</taxon>
        <taxon>Papilionoideae</taxon>
        <taxon>50 kb inversion clade</taxon>
        <taxon>dalbergioids sensu lato</taxon>
        <taxon>Dalbergieae</taxon>
        <taxon>Pterocarpus clade</taxon>
        <taxon>Stylosanthes</taxon>
    </lineage>
</organism>
<comment type="caution">
    <text evidence="1">The sequence shown here is derived from an EMBL/GenBank/DDBJ whole genome shotgun (WGS) entry which is preliminary data.</text>
</comment>
<sequence>MSKEVVESDGVMKQCDTLAINESVCSSGVEIVDVVKQEFHGNDSEGKEKEAISIERSSNLDMGERRSILTVEMVPRVSDHEEDIMFGLKEFNEAIELKRRAAKKKEKARKNISKKLNIKVFIMFSALQGDGFNGAKL</sequence>
<reference evidence="1 2" key="1">
    <citation type="journal article" date="2023" name="Plants (Basel)">
        <title>Bridging the Gap: Combining Genomics and Transcriptomics Approaches to Understand Stylosanthes scabra, an Orphan Legume from the Brazilian Caatinga.</title>
        <authorList>
            <person name="Ferreira-Neto J.R.C."/>
            <person name="da Silva M.D."/>
            <person name="Binneck E."/>
            <person name="de Melo N.F."/>
            <person name="da Silva R.H."/>
            <person name="de Melo A.L.T.M."/>
            <person name="Pandolfi V."/>
            <person name="Bustamante F.O."/>
            <person name="Brasileiro-Vidal A.C."/>
            <person name="Benko-Iseppon A.M."/>
        </authorList>
    </citation>
    <scope>NUCLEOTIDE SEQUENCE [LARGE SCALE GENOMIC DNA]</scope>
    <source>
        <tissue evidence="1">Leaves</tissue>
    </source>
</reference>
<gene>
    <name evidence="1" type="ORF">PIB30_082300</name>
</gene>
<dbReference type="EMBL" id="JASCZI010152295">
    <property type="protein sequence ID" value="MED6175864.1"/>
    <property type="molecule type" value="Genomic_DNA"/>
</dbReference>
<evidence type="ECO:0000313" key="1">
    <source>
        <dbReference type="EMBL" id="MED6175864.1"/>
    </source>
</evidence>
<keyword evidence="2" id="KW-1185">Reference proteome</keyword>
<proteinExistence type="predicted"/>
<accession>A0ABU6VQR7</accession>
<protein>
    <submittedName>
        <fullName evidence="1">Uncharacterized protein</fullName>
    </submittedName>
</protein>